<evidence type="ECO:0000259" key="1">
    <source>
        <dbReference type="Pfam" id="PF07969"/>
    </source>
</evidence>
<dbReference type="Proteomes" id="UP000262621">
    <property type="component" value="Unassembled WGS sequence"/>
</dbReference>
<dbReference type="GO" id="GO:0016810">
    <property type="term" value="F:hydrolase activity, acting on carbon-nitrogen (but not peptide) bonds"/>
    <property type="evidence" value="ECO:0007669"/>
    <property type="project" value="InterPro"/>
</dbReference>
<dbReference type="InterPro" id="IPR033932">
    <property type="entry name" value="YtcJ-like"/>
</dbReference>
<dbReference type="AlphaFoldDB" id="A0A372FTQ4"/>
<dbReference type="InterPro" id="IPR013108">
    <property type="entry name" value="Amidohydro_3"/>
</dbReference>
<protein>
    <submittedName>
        <fullName evidence="2">Amidohydrolase</fullName>
    </submittedName>
</protein>
<name>A0A372FTQ4_9ACTN</name>
<dbReference type="PANTHER" id="PTHR22642">
    <property type="entry name" value="IMIDAZOLONEPROPIONASE"/>
    <property type="match status" value="1"/>
</dbReference>
<dbReference type="Gene3D" id="2.30.40.10">
    <property type="entry name" value="Urease, subunit C, domain 1"/>
    <property type="match status" value="1"/>
</dbReference>
<dbReference type="EMBL" id="QVFU01000036">
    <property type="protein sequence ID" value="RFS44103.1"/>
    <property type="molecule type" value="Genomic_DNA"/>
</dbReference>
<keyword evidence="3" id="KW-1185">Reference proteome</keyword>
<dbReference type="InterPro" id="IPR011059">
    <property type="entry name" value="Metal-dep_hydrolase_composite"/>
</dbReference>
<dbReference type="Gene3D" id="3.20.20.140">
    <property type="entry name" value="Metal-dependent hydrolases"/>
    <property type="match status" value="1"/>
</dbReference>
<gene>
    <name evidence="2" type="ORF">D0Q02_23875</name>
</gene>
<proteinExistence type="predicted"/>
<dbReference type="Gene3D" id="3.10.310.70">
    <property type="match status" value="1"/>
</dbReference>
<dbReference type="SUPFAM" id="SSF51338">
    <property type="entry name" value="Composite domain of metallo-dependent hydrolases"/>
    <property type="match status" value="1"/>
</dbReference>
<organism evidence="2 3">
    <name type="scientific">Micromonospora craniellae</name>
    <dbReference type="NCBI Taxonomy" id="2294034"/>
    <lineage>
        <taxon>Bacteria</taxon>
        <taxon>Bacillati</taxon>
        <taxon>Actinomycetota</taxon>
        <taxon>Actinomycetes</taxon>
        <taxon>Micromonosporales</taxon>
        <taxon>Micromonosporaceae</taxon>
        <taxon>Micromonospora</taxon>
    </lineage>
</organism>
<dbReference type="Pfam" id="PF07969">
    <property type="entry name" value="Amidohydro_3"/>
    <property type="match status" value="1"/>
</dbReference>
<dbReference type="OrthoDB" id="3173428at2"/>
<evidence type="ECO:0000313" key="2">
    <source>
        <dbReference type="EMBL" id="RFS44103.1"/>
    </source>
</evidence>
<dbReference type="CDD" id="cd01300">
    <property type="entry name" value="YtcJ_like"/>
    <property type="match status" value="1"/>
</dbReference>
<feature type="domain" description="Amidohydrolase 3" evidence="1">
    <location>
        <begin position="41"/>
        <end position="528"/>
    </location>
</feature>
<dbReference type="InterPro" id="IPR032466">
    <property type="entry name" value="Metal_Hydrolase"/>
</dbReference>
<comment type="caution">
    <text evidence="2">The sequence shown here is derived from an EMBL/GenBank/DDBJ whole genome shotgun (WGS) entry which is preliminary data.</text>
</comment>
<accession>A0A372FTQ4</accession>
<keyword evidence="2" id="KW-0378">Hydrolase</keyword>
<dbReference type="PANTHER" id="PTHR22642:SF2">
    <property type="entry name" value="PROTEIN LONG AFTER FAR-RED 3"/>
    <property type="match status" value="1"/>
</dbReference>
<evidence type="ECO:0000313" key="3">
    <source>
        <dbReference type="Proteomes" id="UP000262621"/>
    </source>
</evidence>
<dbReference type="RefSeq" id="WP_117230257.1">
    <property type="nucleotide sequence ID" value="NZ_CP061725.1"/>
</dbReference>
<reference evidence="2 3" key="1">
    <citation type="submission" date="2018-08" db="EMBL/GenBank/DDBJ databases">
        <title>Verrucosispora craniellae sp. nov., isolated from a marine sponge in the South China Sea.</title>
        <authorList>
            <person name="Li L."/>
            <person name="Lin H.W."/>
        </authorList>
    </citation>
    <scope>NUCLEOTIDE SEQUENCE [LARGE SCALE GENOMIC DNA]</scope>
    <source>
        <strain evidence="2 3">LHW63014</strain>
    </source>
</reference>
<dbReference type="SUPFAM" id="SSF51556">
    <property type="entry name" value="Metallo-dependent hydrolases"/>
    <property type="match status" value="1"/>
</dbReference>
<sequence>MSTADLLLTNARVITVDGVDARAVAISGDRIVALDVIPARQVIDLDGATVVPGFHDAHNHMAWYGLALDEIDLRVSSLPALLATIAERAAQAPLGSWLIGSGYDENILGRHPHRDDLDAVTADHHVLLKHVSGHMCVVNSRVLHHLDLHERPRDVPGGSVVTDRAGRPTGLLQEQAQNLAHELVLPYPVEALTAAIDRAGRQYLREGITSVVEAGIGGGWIGKSPIELAAYQNAREQDRLHVRTELMVTADALHPLSGHPQDDISFGLDLGIRTGFGDDFLRLGPMKIFLDGSLIGRTAALTRPYADRPGQTGYLQQDPARLRATILAAHASGWQVAAHAIGDAAIDLALDIYSEARRRHPRPDTRHRIEHFGVARPDQVHRAAALGVLPVPQARFVTEIGDGMRTALGADRVPWAYRLRSLLDAGMILPGSSDRPVVTGAPLLGIQSMVTRRTASGAPFTPEEEITVRQALRAYTLGSAYASRQEHRTGSLTVGKLADLTVLGDDLTAVAPDRIADIPVLRTMIGGTFRWT</sequence>